<dbReference type="EMBL" id="ML180498">
    <property type="protein sequence ID" value="THU77259.1"/>
    <property type="molecule type" value="Genomic_DNA"/>
</dbReference>
<name>A0A4S8KNS3_DENBC</name>
<dbReference type="AlphaFoldDB" id="A0A4S8KNS3"/>
<protein>
    <submittedName>
        <fullName evidence="1">Uncharacterized protein</fullName>
    </submittedName>
</protein>
<evidence type="ECO:0000313" key="1">
    <source>
        <dbReference type="EMBL" id="THU77259.1"/>
    </source>
</evidence>
<reference evidence="1 2" key="1">
    <citation type="journal article" date="2019" name="Nat. Ecol. Evol.">
        <title>Megaphylogeny resolves global patterns of mushroom evolution.</title>
        <authorList>
            <person name="Varga T."/>
            <person name="Krizsan K."/>
            <person name="Foldi C."/>
            <person name="Dima B."/>
            <person name="Sanchez-Garcia M."/>
            <person name="Sanchez-Ramirez S."/>
            <person name="Szollosi G.J."/>
            <person name="Szarkandi J.G."/>
            <person name="Papp V."/>
            <person name="Albert L."/>
            <person name="Andreopoulos W."/>
            <person name="Angelini C."/>
            <person name="Antonin V."/>
            <person name="Barry K.W."/>
            <person name="Bougher N.L."/>
            <person name="Buchanan P."/>
            <person name="Buyck B."/>
            <person name="Bense V."/>
            <person name="Catcheside P."/>
            <person name="Chovatia M."/>
            <person name="Cooper J."/>
            <person name="Damon W."/>
            <person name="Desjardin D."/>
            <person name="Finy P."/>
            <person name="Geml J."/>
            <person name="Haridas S."/>
            <person name="Hughes K."/>
            <person name="Justo A."/>
            <person name="Karasinski D."/>
            <person name="Kautmanova I."/>
            <person name="Kiss B."/>
            <person name="Kocsube S."/>
            <person name="Kotiranta H."/>
            <person name="LaButti K.M."/>
            <person name="Lechner B.E."/>
            <person name="Liimatainen K."/>
            <person name="Lipzen A."/>
            <person name="Lukacs Z."/>
            <person name="Mihaltcheva S."/>
            <person name="Morgado L.N."/>
            <person name="Niskanen T."/>
            <person name="Noordeloos M.E."/>
            <person name="Ohm R.A."/>
            <person name="Ortiz-Santana B."/>
            <person name="Ovrebo C."/>
            <person name="Racz N."/>
            <person name="Riley R."/>
            <person name="Savchenko A."/>
            <person name="Shiryaev A."/>
            <person name="Soop K."/>
            <person name="Spirin V."/>
            <person name="Szebenyi C."/>
            <person name="Tomsovsky M."/>
            <person name="Tulloss R.E."/>
            <person name="Uehling J."/>
            <person name="Grigoriev I.V."/>
            <person name="Vagvolgyi C."/>
            <person name="Papp T."/>
            <person name="Martin F.M."/>
            <person name="Miettinen O."/>
            <person name="Hibbett D.S."/>
            <person name="Nagy L.G."/>
        </authorList>
    </citation>
    <scope>NUCLEOTIDE SEQUENCE [LARGE SCALE GENOMIC DNA]</scope>
    <source>
        <strain evidence="1 2">CBS 962.96</strain>
    </source>
</reference>
<evidence type="ECO:0000313" key="2">
    <source>
        <dbReference type="Proteomes" id="UP000297245"/>
    </source>
</evidence>
<proteinExistence type="predicted"/>
<organism evidence="1 2">
    <name type="scientific">Dendrothele bispora (strain CBS 962.96)</name>
    <dbReference type="NCBI Taxonomy" id="1314807"/>
    <lineage>
        <taxon>Eukaryota</taxon>
        <taxon>Fungi</taxon>
        <taxon>Dikarya</taxon>
        <taxon>Basidiomycota</taxon>
        <taxon>Agaricomycotina</taxon>
        <taxon>Agaricomycetes</taxon>
        <taxon>Agaricomycetidae</taxon>
        <taxon>Agaricales</taxon>
        <taxon>Agaricales incertae sedis</taxon>
        <taxon>Dendrothele</taxon>
    </lineage>
</organism>
<sequence>MTDNLLLKRLWSIHPASLIGQACFPALLVNPPSFSLHEHSSTTVSFFDVAAVQSNVCQDDIRHSRRSLRSYLGQQFCNSLELYLSSFTNQDRKRVHRNGAGYEGGNEVARLRPLKRARGLATGGGDYYVMREEVDHFESVSQDIVDELSENDTAAAHTWSSLGKYALAFERKIDTLGERPCCNLRYRMGLTTDSFAIGPRREKTIYLTPTEETLQMEYYQSLEGLEKAESQVFELQQAIKAWVAEAPG</sequence>
<keyword evidence="2" id="KW-1185">Reference proteome</keyword>
<dbReference type="Proteomes" id="UP000297245">
    <property type="component" value="Unassembled WGS sequence"/>
</dbReference>
<gene>
    <name evidence="1" type="ORF">K435DRAFT_812623</name>
</gene>
<accession>A0A4S8KNS3</accession>